<organism evidence="1 2">
    <name type="scientific">Pseudomonas syringae pv. maculicola</name>
    <dbReference type="NCBI Taxonomy" id="59511"/>
    <lineage>
        <taxon>Bacteria</taxon>
        <taxon>Pseudomonadati</taxon>
        <taxon>Pseudomonadota</taxon>
        <taxon>Gammaproteobacteria</taxon>
        <taxon>Pseudomonadales</taxon>
        <taxon>Pseudomonadaceae</taxon>
        <taxon>Pseudomonas</taxon>
    </lineage>
</organism>
<gene>
    <name evidence="1" type="ORF">APX70_03592</name>
</gene>
<accession>A0A3M2W8K7</accession>
<sequence length="139" mass="15478">RTLNRHGPQGQFGAFLDARGTQQGPGFFRVVRCVLDAGVIGPLGRWHGVDCQLPRALVNRVDDGFLVDGHVQRLTHFQLAQRFVAHVVGDVAEVETWLLDNLQAFVFLELGEVCRTRVDRHLALVGLELLHARRGVGHD</sequence>
<evidence type="ECO:0000313" key="2">
    <source>
        <dbReference type="Proteomes" id="UP000282378"/>
    </source>
</evidence>
<feature type="non-terminal residue" evidence="1">
    <location>
        <position position="1"/>
    </location>
</feature>
<protein>
    <submittedName>
        <fullName evidence="1">Uncharacterized protein</fullName>
    </submittedName>
</protein>
<comment type="caution">
    <text evidence="1">The sequence shown here is derived from an EMBL/GenBank/DDBJ whole genome shotgun (WGS) entry which is preliminary data.</text>
</comment>
<feature type="non-terminal residue" evidence="1">
    <location>
        <position position="139"/>
    </location>
</feature>
<reference evidence="1 2" key="1">
    <citation type="submission" date="2018-08" db="EMBL/GenBank/DDBJ databases">
        <title>Recombination of ecologically and evolutionarily significant loci maintains genetic cohesion in the Pseudomonas syringae species complex.</title>
        <authorList>
            <person name="Dillon M."/>
            <person name="Thakur S."/>
            <person name="Almeida R.N.D."/>
            <person name="Weir B.S."/>
            <person name="Guttman D.S."/>
        </authorList>
    </citation>
    <scope>NUCLEOTIDE SEQUENCE [LARGE SCALE GENOMIC DNA]</scope>
    <source>
        <strain evidence="1 2">88_10</strain>
    </source>
</reference>
<dbReference type="Proteomes" id="UP000282378">
    <property type="component" value="Unassembled WGS sequence"/>
</dbReference>
<name>A0A3M2W8K7_PSEYM</name>
<evidence type="ECO:0000313" key="1">
    <source>
        <dbReference type="EMBL" id="RML47862.1"/>
    </source>
</evidence>
<dbReference type="EMBL" id="RBNL01003598">
    <property type="protein sequence ID" value="RML47862.1"/>
    <property type="molecule type" value="Genomic_DNA"/>
</dbReference>
<proteinExistence type="predicted"/>
<dbReference type="AlphaFoldDB" id="A0A3M2W8K7"/>